<name>A0A316X761_9FLAO</name>
<accession>A0A316X761</accession>
<evidence type="ECO:0000256" key="1">
    <source>
        <dbReference type="ARBA" id="ARBA00022729"/>
    </source>
</evidence>
<reference evidence="4" key="1">
    <citation type="submission" date="2018-04" db="EMBL/GenBank/DDBJ databases">
        <title>Draft Genome Sequences of Chryseobacterium lactis NCTC11390T isolated from milk, Chryseobacterium oncorhynchi 701B-08T from rainbow trout, and Chryseobacterium viscerum 687B-08T from diseased fish.</title>
        <authorList>
            <person name="Jeong J.-J."/>
            <person name="Lee Y.J."/>
            <person name="Pathiraja D."/>
            <person name="Park B."/>
            <person name="Choi I.-G."/>
            <person name="Kim K.D."/>
        </authorList>
    </citation>
    <scope>NUCLEOTIDE SEQUENCE [LARGE SCALE GENOMIC DNA]</scope>
    <source>
        <strain evidence="4">701B-08</strain>
    </source>
</reference>
<feature type="signal peptide" evidence="2">
    <location>
        <begin position="1"/>
        <end position="22"/>
    </location>
</feature>
<keyword evidence="1 2" id="KW-0732">Signal</keyword>
<evidence type="ECO:0000313" key="5">
    <source>
        <dbReference type="Proteomes" id="UP000236182"/>
    </source>
</evidence>
<dbReference type="EMBL" id="PPEI02000002">
    <property type="protein sequence ID" value="PWN66590.1"/>
    <property type="molecule type" value="Genomic_DNA"/>
</dbReference>
<dbReference type="InterPro" id="IPR026444">
    <property type="entry name" value="Secre_tail"/>
</dbReference>
<gene>
    <name evidence="4" type="ORF">C1638_009585</name>
</gene>
<sequence length="342" mass="37650">MKKLFTFLPLFLAIYSYGQAIATEDFNQYTLGDLGTDTTGSIPGQGGHYIKNGSTADYQIIEKAVNDKALYLTTGNSYTSVPNMWVDPPVLNSNARVIKKAITTNAASNNNVILGSIDFFTGSANGKGELMFYLLEDQSGVVNGAQNGIVGISFDYTTKKIKGYGKGTYTWPAVFGQRHIFNTVYPDNTWIHVSFQYDKALGIDKFTTPNEEITISTGVTLGKIPVEMRIVATTNDGNTVQNYVGVDNVNLRFTNNGDLSLGVSEASNTKSDISVYPSPVSDYLHINSKEKIMNVELFDISGKLINVSWKENIVDLRSLKSGNYIISVKNKKETFSRKIIKK</sequence>
<evidence type="ECO:0000259" key="3">
    <source>
        <dbReference type="Pfam" id="PF18962"/>
    </source>
</evidence>
<dbReference type="Pfam" id="PF18962">
    <property type="entry name" value="Por_Secre_tail"/>
    <property type="match status" value="1"/>
</dbReference>
<dbReference type="OrthoDB" id="1288696at2"/>
<evidence type="ECO:0000256" key="2">
    <source>
        <dbReference type="SAM" id="SignalP"/>
    </source>
</evidence>
<feature type="chain" id="PRO_5016414344" description="Secretion system C-terminal sorting domain-containing protein" evidence="2">
    <location>
        <begin position="23"/>
        <end position="342"/>
    </location>
</feature>
<dbReference type="NCBIfam" id="TIGR04183">
    <property type="entry name" value="Por_Secre_tail"/>
    <property type="match status" value="1"/>
</dbReference>
<proteinExistence type="predicted"/>
<evidence type="ECO:0000313" key="4">
    <source>
        <dbReference type="EMBL" id="PWN66590.1"/>
    </source>
</evidence>
<feature type="domain" description="Secretion system C-terminal sorting" evidence="3">
    <location>
        <begin position="275"/>
        <end position="340"/>
    </location>
</feature>
<protein>
    <recommendedName>
        <fullName evidence="3">Secretion system C-terminal sorting domain-containing protein</fullName>
    </recommendedName>
</protein>
<dbReference type="RefSeq" id="WP_109620368.1">
    <property type="nucleotide sequence ID" value="NZ_PPEI02000002.1"/>
</dbReference>
<comment type="caution">
    <text evidence="4">The sequence shown here is derived from an EMBL/GenBank/DDBJ whole genome shotgun (WGS) entry which is preliminary data.</text>
</comment>
<dbReference type="AlphaFoldDB" id="A0A316X761"/>
<organism evidence="4 5">
    <name type="scientific">Chryseobacterium oncorhynchi</name>
    <dbReference type="NCBI Taxonomy" id="741074"/>
    <lineage>
        <taxon>Bacteria</taxon>
        <taxon>Pseudomonadati</taxon>
        <taxon>Bacteroidota</taxon>
        <taxon>Flavobacteriia</taxon>
        <taxon>Flavobacteriales</taxon>
        <taxon>Weeksellaceae</taxon>
        <taxon>Chryseobacterium group</taxon>
        <taxon>Chryseobacterium</taxon>
    </lineage>
</organism>
<keyword evidence="5" id="KW-1185">Reference proteome</keyword>
<dbReference type="Proteomes" id="UP000236182">
    <property type="component" value="Unassembled WGS sequence"/>
</dbReference>